<proteinExistence type="predicted"/>
<evidence type="ECO:0000313" key="1">
    <source>
        <dbReference type="EMBL" id="KAF1935473.1"/>
    </source>
</evidence>
<keyword evidence="2" id="KW-1185">Reference proteome</keyword>
<organism evidence="1 2">
    <name type="scientific">Clathrospora elynae</name>
    <dbReference type="NCBI Taxonomy" id="706981"/>
    <lineage>
        <taxon>Eukaryota</taxon>
        <taxon>Fungi</taxon>
        <taxon>Dikarya</taxon>
        <taxon>Ascomycota</taxon>
        <taxon>Pezizomycotina</taxon>
        <taxon>Dothideomycetes</taxon>
        <taxon>Pleosporomycetidae</taxon>
        <taxon>Pleosporales</taxon>
        <taxon>Diademaceae</taxon>
        <taxon>Clathrospora</taxon>
    </lineage>
</organism>
<protein>
    <submittedName>
        <fullName evidence="1">Uncharacterized protein</fullName>
    </submittedName>
</protein>
<sequence>MQAPPAVEGMLLHGILHRAEGDFNNARAWVSDVEDACEGFQPKKREEETRLEDEVFEKVQSGNAIRDSLISYVYKSESPTQLIDDVEAFRSKKASERTNGEEEDIEDRIRKEAGKVLEWCTSKFGAGAWTDATKAWVKNSEEISKMSGDMISGGKGYREF</sequence>
<dbReference type="Proteomes" id="UP000800038">
    <property type="component" value="Unassembled WGS sequence"/>
</dbReference>
<accession>A0A6A5S6B4</accession>
<dbReference type="EMBL" id="ML976266">
    <property type="protein sequence ID" value="KAF1935473.1"/>
    <property type="molecule type" value="Genomic_DNA"/>
</dbReference>
<dbReference type="AlphaFoldDB" id="A0A6A5S6B4"/>
<reference evidence="1" key="1">
    <citation type="journal article" date="2020" name="Stud. Mycol.">
        <title>101 Dothideomycetes genomes: a test case for predicting lifestyles and emergence of pathogens.</title>
        <authorList>
            <person name="Haridas S."/>
            <person name="Albert R."/>
            <person name="Binder M."/>
            <person name="Bloem J."/>
            <person name="Labutti K."/>
            <person name="Salamov A."/>
            <person name="Andreopoulos B."/>
            <person name="Baker S."/>
            <person name="Barry K."/>
            <person name="Bills G."/>
            <person name="Bluhm B."/>
            <person name="Cannon C."/>
            <person name="Castanera R."/>
            <person name="Culley D."/>
            <person name="Daum C."/>
            <person name="Ezra D."/>
            <person name="Gonzalez J."/>
            <person name="Henrissat B."/>
            <person name="Kuo A."/>
            <person name="Liang C."/>
            <person name="Lipzen A."/>
            <person name="Lutzoni F."/>
            <person name="Magnuson J."/>
            <person name="Mondo S."/>
            <person name="Nolan M."/>
            <person name="Ohm R."/>
            <person name="Pangilinan J."/>
            <person name="Park H.-J."/>
            <person name="Ramirez L."/>
            <person name="Alfaro M."/>
            <person name="Sun H."/>
            <person name="Tritt A."/>
            <person name="Yoshinaga Y."/>
            <person name="Zwiers L.-H."/>
            <person name="Turgeon B."/>
            <person name="Goodwin S."/>
            <person name="Spatafora J."/>
            <person name="Crous P."/>
            <person name="Grigoriev I."/>
        </authorList>
    </citation>
    <scope>NUCLEOTIDE SEQUENCE</scope>
    <source>
        <strain evidence="1">CBS 161.51</strain>
    </source>
</reference>
<gene>
    <name evidence="1" type="ORF">EJ02DRAFT_460349</name>
</gene>
<evidence type="ECO:0000313" key="2">
    <source>
        <dbReference type="Proteomes" id="UP000800038"/>
    </source>
</evidence>
<name>A0A6A5S6B4_9PLEO</name>
<dbReference type="OrthoDB" id="2306919at2759"/>